<protein>
    <submittedName>
        <fullName evidence="2">Uncharacterized protein</fullName>
    </submittedName>
</protein>
<organism evidence="2 3">
    <name type="scientific">Streptomyces niveus</name>
    <name type="common">Streptomyces spheroides</name>
    <dbReference type="NCBI Taxonomy" id="193462"/>
    <lineage>
        <taxon>Bacteria</taxon>
        <taxon>Bacillati</taxon>
        <taxon>Actinomycetota</taxon>
        <taxon>Actinomycetes</taxon>
        <taxon>Kitasatosporales</taxon>
        <taxon>Streptomycetaceae</taxon>
        <taxon>Streptomyces</taxon>
    </lineage>
</organism>
<keyword evidence="3" id="KW-1185">Reference proteome</keyword>
<feature type="compositionally biased region" description="Pro residues" evidence="1">
    <location>
        <begin position="1"/>
        <end position="49"/>
    </location>
</feature>
<dbReference type="EMBL" id="CP018047">
    <property type="protein sequence ID" value="AQU66791.1"/>
    <property type="molecule type" value="Genomic_DNA"/>
</dbReference>
<evidence type="ECO:0000256" key="1">
    <source>
        <dbReference type="SAM" id="MobiDB-lite"/>
    </source>
</evidence>
<dbReference type="RefSeq" id="WP_078075332.1">
    <property type="nucleotide sequence ID" value="NZ_CP018047.1"/>
</dbReference>
<reference evidence="2 3" key="1">
    <citation type="submission" date="2016-11" db="EMBL/GenBank/DDBJ databases">
        <title>Complete genome sequence of Streptomyces niveus SCSIO 3406.</title>
        <authorList>
            <person name="Zhu Q."/>
            <person name="Cheng W."/>
            <person name="Song Y."/>
            <person name="Li Q."/>
            <person name="Ju J."/>
        </authorList>
    </citation>
    <scope>NUCLEOTIDE SEQUENCE [LARGE SCALE GENOMIC DNA]</scope>
    <source>
        <strain evidence="2 3">SCSIO 3406</strain>
    </source>
</reference>
<gene>
    <name evidence="2" type="ORF">BBN63_11575</name>
</gene>
<dbReference type="SUPFAM" id="SSF81995">
    <property type="entry name" value="beta-sandwich domain of Sec23/24"/>
    <property type="match status" value="1"/>
</dbReference>
<dbReference type="AlphaFoldDB" id="A0A1U9QSI4"/>
<evidence type="ECO:0000313" key="2">
    <source>
        <dbReference type="EMBL" id="AQU66791.1"/>
    </source>
</evidence>
<feature type="region of interest" description="Disordered" evidence="1">
    <location>
        <begin position="1"/>
        <end position="65"/>
    </location>
</feature>
<name>A0A1U9QSI4_STRNV</name>
<dbReference type="Proteomes" id="UP000189677">
    <property type="component" value="Chromosome"/>
</dbReference>
<dbReference type="KEGG" id="snw:BBN63_11575"/>
<proteinExistence type="predicted"/>
<evidence type="ECO:0000313" key="3">
    <source>
        <dbReference type="Proteomes" id="UP000189677"/>
    </source>
</evidence>
<accession>A0A1U9QSI4</accession>
<sequence>MYPEPNPNPYTNPQPPPQPHPQQNPYLSPQPHPRPNPYLNPPPQPPAQPNPYANQYAGPPANPEFLAADSRSGIVVDETGVTFDFEGQSAEFPWSDIQSVHSKPGSGHRLMVAVVLPGGKFYECVVKARNRVTLEQWFRDLGYVLHVYLGRRDNPAPWTP</sequence>
<dbReference type="OrthoDB" id="4290745at2"/>